<keyword evidence="7" id="KW-1185">Reference proteome</keyword>
<organism evidence="6 7">
    <name type="scientific">Pseudorhodoplanes sinuspersici</name>
    <dbReference type="NCBI Taxonomy" id="1235591"/>
    <lineage>
        <taxon>Bacteria</taxon>
        <taxon>Pseudomonadati</taxon>
        <taxon>Pseudomonadota</taxon>
        <taxon>Alphaproteobacteria</taxon>
        <taxon>Hyphomicrobiales</taxon>
        <taxon>Pseudorhodoplanes</taxon>
    </lineage>
</organism>
<dbReference type="STRING" id="1235591.CAK95_05005"/>
<evidence type="ECO:0000256" key="3">
    <source>
        <dbReference type="ARBA" id="ARBA00022989"/>
    </source>
</evidence>
<dbReference type="Pfam" id="PF04191">
    <property type="entry name" value="PEMT"/>
    <property type="match status" value="1"/>
</dbReference>
<feature type="transmembrane region" description="Helical" evidence="5">
    <location>
        <begin position="31"/>
        <end position="51"/>
    </location>
</feature>
<name>A0A1W6ZM97_9HYPH</name>
<reference evidence="6 7" key="1">
    <citation type="submission" date="2017-05" db="EMBL/GenBank/DDBJ databases">
        <title>Full genome sequence of Pseudorhodoplanes sinuspersici.</title>
        <authorList>
            <person name="Dastgheib S.M.M."/>
            <person name="Shavandi M."/>
            <person name="Tirandaz H."/>
        </authorList>
    </citation>
    <scope>NUCLEOTIDE SEQUENCE [LARGE SCALE GENOMIC DNA]</scope>
    <source>
        <strain evidence="6 7">RIPI110</strain>
    </source>
</reference>
<evidence type="ECO:0000256" key="2">
    <source>
        <dbReference type="ARBA" id="ARBA00022692"/>
    </source>
</evidence>
<dbReference type="Proteomes" id="UP000194137">
    <property type="component" value="Chromosome"/>
</dbReference>
<evidence type="ECO:0000256" key="5">
    <source>
        <dbReference type="SAM" id="Phobius"/>
    </source>
</evidence>
<evidence type="ECO:0000256" key="4">
    <source>
        <dbReference type="ARBA" id="ARBA00023136"/>
    </source>
</evidence>
<accession>A0A1W6ZM97</accession>
<evidence type="ECO:0008006" key="8">
    <source>
        <dbReference type="Google" id="ProtNLM"/>
    </source>
</evidence>
<feature type="transmembrane region" description="Helical" evidence="5">
    <location>
        <begin position="104"/>
        <end position="136"/>
    </location>
</feature>
<dbReference type="InterPro" id="IPR007318">
    <property type="entry name" value="Phopholipid_MeTrfase"/>
</dbReference>
<comment type="subcellular location">
    <subcellularLocation>
        <location evidence="1">Endomembrane system</location>
        <topology evidence="1">Multi-pass membrane protein</topology>
    </subcellularLocation>
</comment>
<sequence length="221" mass="24467">MGRCKGRAQMIRRPLVCPGLDLGALQTGRKIVLAAFVAVGILLFALAEPSYSLDAFARKAIEWGGLLLIAICIIGRTWSSFYIGGRKGIDLVDTGPYSIMRNPLYSFSIVGAAGIGAQVGSATIAFLCALVAYSVFAVVAQHEERLLLRKHRRQFPTYFRRVPRFVPDISLWRDEETLTIYPHRVYMTFFDALLFLLAVPLAQLCKHLQSEGVLPVLIALP</sequence>
<keyword evidence="4 5" id="KW-0472">Membrane</keyword>
<dbReference type="KEGG" id="psin:CAK95_05005"/>
<dbReference type="AlphaFoldDB" id="A0A1W6ZM97"/>
<evidence type="ECO:0000313" key="7">
    <source>
        <dbReference type="Proteomes" id="UP000194137"/>
    </source>
</evidence>
<protein>
    <recommendedName>
        <fullName evidence="8">Isoprenylcysteine carboxyl methyltransferase</fullName>
    </recommendedName>
</protein>
<gene>
    <name evidence="6" type="ORF">CAK95_05005</name>
</gene>
<feature type="transmembrane region" description="Helical" evidence="5">
    <location>
        <begin position="63"/>
        <end position="83"/>
    </location>
</feature>
<dbReference type="Gene3D" id="1.20.120.1630">
    <property type="match status" value="1"/>
</dbReference>
<keyword evidence="2 5" id="KW-0812">Transmembrane</keyword>
<dbReference type="GO" id="GO:0012505">
    <property type="term" value="C:endomembrane system"/>
    <property type="evidence" value="ECO:0007669"/>
    <property type="project" value="UniProtKB-SubCell"/>
</dbReference>
<proteinExistence type="predicted"/>
<dbReference type="EMBL" id="CP021112">
    <property type="protein sequence ID" value="ARP98516.1"/>
    <property type="molecule type" value="Genomic_DNA"/>
</dbReference>
<keyword evidence="3 5" id="KW-1133">Transmembrane helix</keyword>
<evidence type="ECO:0000256" key="1">
    <source>
        <dbReference type="ARBA" id="ARBA00004127"/>
    </source>
</evidence>
<evidence type="ECO:0000313" key="6">
    <source>
        <dbReference type="EMBL" id="ARP98516.1"/>
    </source>
</evidence>